<comment type="similarity">
    <text evidence="1">Belongs to the peptidase M8 family.</text>
</comment>
<evidence type="ECO:0000256" key="9">
    <source>
        <dbReference type="SAM" id="MobiDB-lite"/>
    </source>
</evidence>
<keyword evidence="4" id="KW-0378">Hydrolase</keyword>
<feature type="region of interest" description="Disordered" evidence="9">
    <location>
        <begin position="792"/>
        <end position="819"/>
    </location>
</feature>
<evidence type="ECO:0000256" key="2">
    <source>
        <dbReference type="ARBA" id="ARBA00022670"/>
    </source>
</evidence>
<dbReference type="PANTHER" id="PTHR10942:SF0">
    <property type="entry name" value="LEISHMANOLYSIN-LIKE PEPTIDASE"/>
    <property type="match status" value="1"/>
</dbReference>
<evidence type="ECO:0000256" key="7">
    <source>
        <dbReference type="PIRSR" id="PIRSR601577-1"/>
    </source>
</evidence>
<keyword evidence="10" id="KW-1133">Transmembrane helix</keyword>
<comment type="caution">
    <text evidence="11">The sequence shown here is derived from an EMBL/GenBank/DDBJ whole genome shotgun (WGS) entry which is preliminary data.</text>
</comment>
<sequence>MASAAWGLRTASRGQKIRDDMGGVLRRAGGGGPGEHRHGESHGESHSPGDGLHHDHNDDDGHMHRQFGDVFSGLGLEEDVPTADTRQGEDQTSGEDALRTAAMGEDDEDPVYGDEDGEELEAASHDMGRRSMQQTAVVPPAPIRLSVTYQMLSALDASQQQMLTRVVEAVRRILQKFVNVKRPSSGGMLVDPYCNLNTWSCYPDFISRSSFPERECGLATILRQHIVNPFNCTTSTTRAQREALGRGTSGPASGAGSGASGYGTGCSSFAGTMGEETDMYLYITAVQNDDCEAGAAAWARPCLLDLANNRPLLGAANVCPRALVLLDEDALTAVLTHEMVHALGFTDSMYNLTRRPDGSLRPRGELVANATVGGKQVQLLVGPNVRDAARAQFGCRSLAGAQLEEEGSAGSAGSHWEYTHYQGEVMVASTIFATDGTPPAFSNLTLSYLDDTGWYVTNRRAAGLLSWGAGAGCALPTRTCQDYMASVPGQRLFCDADEAASNSLPSFMCNRDYKTNGVCRALNFTGGCGMVVSRDAEQTCVGPNAANDMPEVFGWGTGSPSGRCLPVVYKFQASVGYNRYTYPALGRDGDADAACFETVCSADGSKVSVRMLGQTFDCPAGGYLNLAQLLPSRYNSGRIGPCPPASALCSTQSCPKAACNPTGGDCLNGTCYCRLAFTRDDCSFSLITGQPVTDSSLEAAGVGGAGGNSTTSPPPPMKVWTQVVQLTLAMENTVADVTARLRQLQAAIASWAGLSAGAVVITNVAGSSATLGTGSAAGDSYDATSTTSSLSAAADARRRGLQQVSAASPPPVAAASPPLATVPATPTAAAVATAWLTPSQSRPATMLLTWLKGNQTERDRLVKVLADGGFVVVSGGISSESIITQSMGSSPPPVAALTSATAPSDSNSARGRAVIIIALSVGAIAVTGIIATIVTVFVIRTRRARRRQAASSASRAHLYQVPHSTPGIGSGPSAFGVGSGHPPPSFGGNSGPSAAGFSGVVGPSAAGIGRGGGPPAMGFGGGFGGGGGPAAADYGGGFGGGGGPAAVDYGGGFGGGGGPAAADYGGGFGGGGGPAAVDYGGGFGGGGGPAAVDYGGGFGGGGGPAAADYDGGFEGGGGPAAVDYGGGFGGGGGPAAVDYGGGLGGGGGPAAVDYGGGFGGGGGPAAADYGGGGAPSSNPFANTGPAAYPGTNYGPSNPEAAARGYYNNRAAGMMAPPSQEPQQPSYTQYMHGAQPQVAPLYAGPQQGYYS</sequence>
<feature type="binding site" evidence="8">
    <location>
        <position position="337"/>
    </location>
    <ligand>
        <name>Zn(2+)</name>
        <dbReference type="ChEBI" id="CHEBI:29105"/>
        <note>catalytic</note>
    </ligand>
</feature>
<dbReference type="EMBL" id="BRXU01000032">
    <property type="protein sequence ID" value="GLC60179.1"/>
    <property type="molecule type" value="Genomic_DNA"/>
</dbReference>
<dbReference type="PANTHER" id="PTHR10942">
    <property type="entry name" value="LEISHMANOLYSIN-LIKE PEPTIDASE"/>
    <property type="match status" value="1"/>
</dbReference>
<dbReference type="Proteomes" id="UP001165080">
    <property type="component" value="Unassembled WGS sequence"/>
</dbReference>
<dbReference type="GO" id="GO:0005737">
    <property type="term" value="C:cytoplasm"/>
    <property type="evidence" value="ECO:0007669"/>
    <property type="project" value="TreeGrafter"/>
</dbReference>
<reference evidence="11 12" key="1">
    <citation type="journal article" date="2023" name="Commun. Biol.">
        <title>Reorganization of the ancestral sex-determining regions during the evolution of trioecy in Pleodorina starrii.</title>
        <authorList>
            <person name="Takahashi K."/>
            <person name="Suzuki S."/>
            <person name="Kawai-Toyooka H."/>
            <person name="Yamamoto K."/>
            <person name="Hamaji T."/>
            <person name="Ootsuki R."/>
            <person name="Yamaguchi H."/>
            <person name="Kawachi M."/>
            <person name="Higashiyama T."/>
            <person name="Nozaki H."/>
        </authorList>
    </citation>
    <scope>NUCLEOTIDE SEQUENCE [LARGE SCALE GENOMIC DNA]</scope>
    <source>
        <strain evidence="11 12">NIES-4479</strain>
    </source>
</reference>
<dbReference type="InterPro" id="IPR001577">
    <property type="entry name" value="Peptidase_M8"/>
</dbReference>
<keyword evidence="2" id="KW-0645">Protease</keyword>
<feature type="binding site" evidence="8">
    <location>
        <position position="341"/>
    </location>
    <ligand>
        <name>Zn(2+)</name>
        <dbReference type="ChEBI" id="CHEBI:29105"/>
        <note>catalytic</note>
    </ligand>
</feature>
<keyword evidence="12" id="KW-1185">Reference proteome</keyword>
<keyword evidence="3 8" id="KW-0479">Metal-binding</keyword>
<protein>
    <submittedName>
        <fullName evidence="11">Uncharacterized protein</fullName>
    </submittedName>
</protein>
<dbReference type="GO" id="GO:0007155">
    <property type="term" value="P:cell adhesion"/>
    <property type="evidence" value="ECO:0007669"/>
    <property type="project" value="InterPro"/>
</dbReference>
<gene>
    <name evidence="11" type="primary">PLESTMB000484</name>
    <name evidence="11" type="ORF">PLESTB_001582300</name>
</gene>
<accession>A0A9W6F8E2</accession>
<feature type="compositionally biased region" description="Acidic residues" evidence="9">
    <location>
        <begin position="104"/>
        <end position="115"/>
    </location>
</feature>
<evidence type="ECO:0000256" key="3">
    <source>
        <dbReference type="ARBA" id="ARBA00022723"/>
    </source>
</evidence>
<dbReference type="Pfam" id="PF01457">
    <property type="entry name" value="Peptidase_M8"/>
    <property type="match status" value="1"/>
</dbReference>
<keyword evidence="5 8" id="KW-0862">Zinc</keyword>
<evidence type="ECO:0000256" key="1">
    <source>
        <dbReference type="ARBA" id="ARBA00005860"/>
    </source>
</evidence>
<evidence type="ECO:0000313" key="12">
    <source>
        <dbReference type="Proteomes" id="UP001165080"/>
    </source>
</evidence>
<dbReference type="Gene3D" id="3.90.132.10">
    <property type="entry name" value="Leishmanolysin , domain 2"/>
    <property type="match status" value="1"/>
</dbReference>
<feature type="compositionally biased region" description="Basic and acidic residues" evidence="9">
    <location>
        <begin position="34"/>
        <end position="67"/>
    </location>
</feature>
<dbReference type="Gene3D" id="3.10.170.20">
    <property type="match status" value="1"/>
</dbReference>
<organism evidence="11 12">
    <name type="scientific">Pleodorina starrii</name>
    <dbReference type="NCBI Taxonomy" id="330485"/>
    <lineage>
        <taxon>Eukaryota</taxon>
        <taxon>Viridiplantae</taxon>
        <taxon>Chlorophyta</taxon>
        <taxon>core chlorophytes</taxon>
        <taxon>Chlorophyceae</taxon>
        <taxon>CS clade</taxon>
        <taxon>Chlamydomonadales</taxon>
        <taxon>Volvocaceae</taxon>
        <taxon>Pleodorina</taxon>
    </lineage>
</organism>
<dbReference type="SUPFAM" id="SSF55486">
    <property type="entry name" value="Metalloproteases ('zincins'), catalytic domain"/>
    <property type="match status" value="1"/>
</dbReference>
<keyword evidence="10" id="KW-0472">Membrane</keyword>
<keyword evidence="6 8" id="KW-0482">Metalloprotease</keyword>
<proteinExistence type="inferred from homology"/>
<dbReference type="GO" id="GO:0046872">
    <property type="term" value="F:metal ion binding"/>
    <property type="evidence" value="ECO:0007669"/>
    <property type="project" value="UniProtKB-KW"/>
</dbReference>
<feature type="region of interest" description="Disordered" evidence="9">
    <location>
        <begin position="1"/>
        <end position="67"/>
    </location>
</feature>
<evidence type="ECO:0000256" key="4">
    <source>
        <dbReference type="ARBA" id="ARBA00022801"/>
    </source>
</evidence>
<name>A0A9W6F8E2_9CHLO</name>
<evidence type="ECO:0000256" key="10">
    <source>
        <dbReference type="SAM" id="Phobius"/>
    </source>
</evidence>
<keyword evidence="10" id="KW-0812">Transmembrane</keyword>
<dbReference type="GO" id="GO:0016020">
    <property type="term" value="C:membrane"/>
    <property type="evidence" value="ECO:0007669"/>
    <property type="project" value="InterPro"/>
</dbReference>
<feature type="region of interest" description="Disordered" evidence="9">
    <location>
        <begin position="81"/>
        <end position="115"/>
    </location>
</feature>
<evidence type="ECO:0000313" key="11">
    <source>
        <dbReference type="EMBL" id="GLC60179.1"/>
    </source>
</evidence>
<evidence type="ECO:0000256" key="8">
    <source>
        <dbReference type="PIRSR" id="PIRSR601577-2"/>
    </source>
</evidence>
<evidence type="ECO:0000256" key="6">
    <source>
        <dbReference type="ARBA" id="ARBA00023049"/>
    </source>
</evidence>
<dbReference type="GO" id="GO:0006508">
    <property type="term" value="P:proteolysis"/>
    <property type="evidence" value="ECO:0007669"/>
    <property type="project" value="UniProtKB-KW"/>
</dbReference>
<feature type="transmembrane region" description="Helical" evidence="10">
    <location>
        <begin position="913"/>
        <end position="939"/>
    </location>
</feature>
<feature type="binding site" evidence="8">
    <location>
        <position position="415"/>
    </location>
    <ligand>
        <name>Zn(2+)</name>
        <dbReference type="ChEBI" id="CHEBI:29105"/>
        <note>catalytic</note>
    </ligand>
</feature>
<dbReference type="AlphaFoldDB" id="A0A9W6F8E2"/>
<comment type="cofactor">
    <cofactor evidence="8">
        <name>Zn(2+)</name>
        <dbReference type="ChEBI" id="CHEBI:29105"/>
    </cofactor>
    <text evidence="8">Binds 1 zinc ion per subunit.</text>
</comment>
<feature type="active site" evidence="7">
    <location>
        <position position="338"/>
    </location>
</feature>
<dbReference type="GO" id="GO:0004222">
    <property type="term" value="F:metalloendopeptidase activity"/>
    <property type="evidence" value="ECO:0007669"/>
    <property type="project" value="InterPro"/>
</dbReference>
<feature type="region of interest" description="Disordered" evidence="9">
    <location>
        <begin position="241"/>
        <end position="261"/>
    </location>
</feature>
<evidence type="ECO:0000256" key="5">
    <source>
        <dbReference type="ARBA" id="ARBA00022833"/>
    </source>
</evidence>